<accession>A4RSC5</accession>
<evidence type="ECO:0000313" key="5">
    <source>
        <dbReference type="Proteomes" id="UP000001568"/>
    </source>
</evidence>
<dbReference type="eggNOG" id="ENOG502QRK4">
    <property type="taxonomic scope" value="Eukaryota"/>
</dbReference>
<dbReference type="PANTHER" id="PTHR21008:SF0">
    <property type="entry name" value="S-ADENOSYLMETHIONINE SENSOR UPSTREAM OF MTORC1"/>
    <property type="match status" value="1"/>
</dbReference>
<gene>
    <name evidence="4" type="ORF">OSTLU_30300</name>
</gene>
<dbReference type="Gramene" id="ABO94807">
    <property type="protein sequence ID" value="ABO94807"/>
    <property type="gene ID" value="OSTLU_30300"/>
</dbReference>
<dbReference type="Pfam" id="PF11968">
    <property type="entry name" value="Bmt2"/>
    <property type="match status" value="1"/>
</dbReference>
<dbReference type="KEGG" id="olu:OSTLU_30300"/>
<dbReference type="Proteomes" id="UP000001568">
    <property type="component" value="Chromosome 2"/>
</dbReference>
<evidence type="ECO:0000256" key="1">
    <source>
        <dbReference type="ARBA" id="ARBA00022603"/>
    </source>
</evidence>
<proteinExistence type="predicted"/>
<dbReference type="SUPFAM" id="SSF53335">
    <property type="entry name" value="S-adenosyl-L-methionine-dependent methyltransferases"/>
    <property type="match status" value="1"/>
</dbReference>
<evidence type="ECO:0000313" key="4">
    <source>
        <dbReference type="EMBL" id="ABO94807.1"/>
    </source>
</evidence>
<keyword evidence="3" id="KW-0949">S-adenosyl-L-methionine</keyword>
<organism evidence="4 5">
    <name type="scientific">Ostreococcus lucimarinus (strain CCE9901)</name>
    <dbReference type="NCBI Taxonomy" id="436017"/>
    <lineage>
        <taxon>Eukaryota</taxon>
        <taxon>Viridiplantae</taxon>
        <taxon>Chlorophyta</taxon>
        <taxon>Mamiellophyceae</taxon>
        <taxon>Mamiellales</taxon>
        <taxon>Bathycoccaceae</taxon>
        <taxon>Ostreococcus</taxon>
    </lineage>
</organism>
<dbReference type="InterPro" id="IPR021867">
    <property type="entry name" value="Bmt2/SAMTOR"/>
</dbReference>
<dbReference type="AlphaFoldDB" id="A4RSC5"/>
<dbReference type="InterPro" id="IPR029063">
    <property type="entry name" value="SAM-dependent_MTases_sf"/>
</dbReference>
<dbReference type="GeneID" id="5000499"/>
<dbReference type="GO" id="GO:1904262">
    <property type="term" value="P:negative regulation of TORC1 signaling"/>
    <property type="evidence" value="ECO:0007669"/>
    <property type="project" value="TreeGrafter"/>
</dbReference>
<dbReference type="HOGENOM" id="CLU_596410_0_0_1"/>
<dbReference type="EMBL" id="CP000582">
    <property type="protein sequence ID" value="ABO94807.1"/>
    <property type="molecule type" value="Genomic_DNA"/>
</dbReference>
<dbReference type="Gene3D" id="3.40.50.150">
    <property type="entry name" value="Vaccinia Virus protein VP39"/>
    <property type="match status" value="1"/>
</dbReference>
<protein>
    <submittedName>
        <fullName evidence="4">Uncharacterized protein</fullName>
    </submittedName>
</protein>
<name>A4RSC5_OSTLU</name>
<keyword evidence="1" id="KW-0489">Methyltransferase</keyword>
<evidence type="ECO:0000256" key="2">
    <source>
        <dbReference type="ARBA" id="ARBA00022679"/>
    </source>
</evidence>
<dbReference type="STRING" id="436017.A4RSC5"/>
<reference evidence="4 5" key="1">
    <citation type="journal article" date="2007" name="Proc. Natl. Acad. Sci. U.S.A.">
        <title>The tiny eukaryote Ostreococcus provides genomic insights into the paradox of plankton speciation.</title>
        <authorList>
            <person name="Palenik B."/>
            <person name="Grimwood J."/>
            <person name="Aerts A."/>
            <person name="Rouze P."/>
            <person name="Salamov A."/>
            <person name="Putnam N."/>
            <person name="Dupont C."/>
            <person name="Jorgensen R."/>
            <person name="Derelle E."/>
            <person name="Rombauts S."/>
            <person name="Zhou K."/>
            <person name="Otillar R."/>
            <person name="Merchant S.S."/>
            <person name="Podell S."/>
            <person name="Gaasterland T."/>
            <person name="Napoli C."/>
            <person name="Gendler K."/>
            <person name="Manuell A."/>
            <person name="Tai V."/>
            <person name="Vallon O."/>
            <person name="Piganeau G."/>
            <person name="Jancek S."/>
            <person name="Heijde M."/>
            <person name="Jabbari K."/>
            <person name="Bowler C."/>
            <person name="Lohr M."/>
            <person name="Robbens S."/>
            <person name="Werner G."/>
            <person name="Dubchak I."/>
            <person name="Pazour G.J."/>
            <person name="Ren Q."/>
            <person name="Paulsen I."/>
            <person name="Delwiche C."/>
            <person name="Schmutz J."/>
            <person name="Rokhsar D."/>
            <person name="Van de Peer Y."/>
            <person name="Moreau H."/>
            <person name="Grigoriev I.V."/>
        </authorList>
    </citation>
    <scope>NUCLEOTIDE SEQUENCE [LARGE SCALE GENOMIC DNA]</scope>
    <source>
        <strain evidence="4 5">CCE9901</strain>
    </source>
</reference>
<sequence>MDALPASLFAHCARRLRRAARAALERASAEERREIERDVGASFGDSRSCERVVRALFALAVAEKDALDDGADDGARSAVLARVRETTEALAANAAADRRARCAGVFAEAAKTNGDDEALRREVARATAKSARDRARAVWRRGVIVNHHRALRAAAREAEDVDETWERTIVEQKPALRAYAEAATEVGNRAWVVSALEWCVDAMGRYFSDGEGSLKAATTSFSWQLANKRRARELKRAMTSSKATIEMMMRDVVESDGPRGTPDRSAAAGTSIKILDVGSCWDYFNLHFKGPWPGRLSVETTACDLMPSVPSVYECDWLKVEFGNAQRVTDRRLEAVAQHAADVVVFSLVLSYLPTPKQRGEMVRRARLALKNRGGGLLFIITPHSTDKGHCGHKALPILSEWRAALRQLGFDRVLYERLRSVHCLAFRTIGDGDEARVAAASPPELRIAFDGAATSFSL</sequence>
<dbReference type="GO" id="GO:0008168">
    <property type="term" value="F:methyltransferase activity"/>
    <property type="evidence" value="ECO:0007669"/>
    <property type="project" value="UniProtKB-KW"/>
</dbReference>
<dbReference type="PANTHER" id="PTHR21008">
    <property type="entry name" value="S-ADENOSYLMETHIONINE SENSOR UPSTREAM OF MTORC1-RELATED"/>
    <property type="match status" value="1"/>
</dbReference>
<keyword evidence="2" id="KW-0808">Transferase</keyword>
<evidence type="ECO:0000256" key="3">
    <source>
        <dbReference type="ARBA" id="ARBA00022691"/>
    </source>
</evidence>
<dbReference type="OrthoDB" id="5954793at2759"/>
<dbReference type="OMA" id="EVGNRAW"/>
<dbReference type="RefSeq" id="XP_001416514.1">
    <property type="nucleotide sequence ID" value="XM_001416477.1"/>
</dbReference>
<dbReference type="GO" id="GO:0032259">
    <property type="term" value="P:methylation"/>
    <property type="evidence" value="ECO:0007669"/>
    <property type="project" value="UniProtKB-KW"/>
</dbReference>
<keyword evidence="5" id="KW-1185">Reference proteome</keyword>